<dbReference type="Gene3D" id="4.10.1080.10">
    <property type="entry name" value="TSP type-3 repeat"/>
    <property type="match status" value="2"/>
</dbReference>
<feature type="compositionally biased region" description="Acidic residues" evidence="5">
    <location>
        <begin position="52"/>
        <end position="62"/>
    </location>
</feature>
<feature type="non-terminal residue" evidence="6">
    <location>
        <position position="1"/>
    </location>
</feature>
<organism evidence="6 7">
    <name type="scientific">Microbulbifer marinus</name>
    <dbReference type="NCBI Taxonomy" id="658218"/>
    <lineage>
        <taxon>Bacteria</taxon>
        <taxon>Pseudomonadati</taxon>
        <taxon>Pseudomonadota</taxon>
        <taxon>Gammaproteobacteria</taxon>
        <taxon>Cellvibrionales</taxon>
        <taxon>Microbulbiferaceae</taxon>
        <taxon>Microbulbifer</taxon>
    </lineage>
</organism>
<feature type="compositionally biased region" description="Basic and acidic residues" evidence="5">
    <location>
        <begin position="1"/>
        <end position="11"/>
    </location>
</feature>
<dbReference type="PROSITE" id="PS00018">
    <property type="entry name" value="EF_HAND_1"/>
    <property type="match status" value="1"/>
</dbReference>
<feature type="compositionally biased region" description="Acidic residues" evidence="5">
    <location>
        <begin position="644"/>
        <end position="654"/>
    </location>
</feature>
<dbReference type="InterPro" id="IPR053180">
    <property type="entry name" value="Ca-binding_acidic-repeat"/>
</dbReference>
<evidence type="ECO:0000256" key="4">
    <source>
        <dbReference type="ARBA" id="ARBA00022837"/>
    </source>
</evidence>
<keyword evidence="4" id="KW-0106">Calcium</keyword>
<dbReference type="InterPro" id="IPR059100">
    <property type="entry name" value="TSP3_bac"/>
</dbReference>
<feature type="region of interest" description="Disordered" evidence="5">
    <location>
        <begin position="183"/>
        <end position="261"/>
    </location>
</feature>
<keyword evidence="7" id="KW-1185">Reference proteome</keyword>
<comment type="subcellular location">
    <subcellularLocation>
        <location evidence="1">Secreted</location>
    </subcellularLocation>
</comment>
<proteinExistence type="predicted"/>
<reference evidence="7" key="1">
    <citation type="submission" date="2016-10" db="EMBL/GenBank/DDBJ databases">
        <authorList>
            <person name="Varghese N."/>
            <person name="Submissions S."/>
        </authorList>
    </citation>
    <scope>NUCLEOTIDE SEQUENCE [LARGE SCALE GENOMIC DNA]</scope>
    <source>
        <strain evidence="7">CGMCC 1.10657</strain>
    </source>
</reference>
<dbReference type="EMBL" id="FNQO01000001">
    <property type="protein sequence ID" value="SDZ99919.1"/>
    <property type="molecule type" value="Genomic_DNA"/>
</dbReference>
<feature type="compositionally biased region" description="Basic and acidic residues" evidence="5">
    <location>
        <begin position="219"/>
        <end position="245"/>
    </location>
</feature>
<dbReference type="PANTHER" id="PTHR37467">
    <property type="entry name" value="EXPORTED CALCIUM-BINDING GLYCOPROTEIN-RELATED"/>
    <property type="match status" value="1"/>
</dbReference>
<evidence type="ECO:0000313" key="6">
    <source>
        <dbReference type="EMBL" id="SDZ99919.1"/>
    </source>
</evidence>
<dbReference type="InterPro" id="IPR028974">
    <property type="entry name" value="TSP_type-3_rpt"/>
</dbReference>
<feature type="region of interest" description="Disordered" evidence="5">
    <location>
        <begin position="1"/>
        <end position="165"/>
    </location>
</feature>
<feature type="region of interest" description="Disordered" evidence="5">
    <location>
        <begin position="554"/>
        <end position="657"/>
    </location>
</feature>
<feature type="compositionally biased region" description="Acidic residues" evidence="5">
    <location>
        <begin position="80"/>
        <end position="94"/>
    </location>
</feature>
<evidence type="ECO:0008006" key="8">
    <source>
        <dbReference type="Google" id="ProtNLM"/>
    </source>
</evidence>
<dbReference type="Pfam" id="PF18884">
    <property type="entry name" value="TSP3_bac"/>
    <property type="match status" value="7"/>
</dbReference>
<evidence type="ECO:0000256" key="3">
    <source>
        <dbReference type="ARBA" id="ARBA00022729"/>
    </source>
</evidence>
<sequence>AGTRPDFHDSDLDGVPDGDDVAPLDAAYRIDADRDGLPEAYENQYPFLNDGYPEDAAEDLDGDGLSNLQEFTAGTNPENPDSDGDGTLDGEDPVATDAAYSRDQDQDGLPDEWEQTHGLYDSDPLDAGFDFDNDGLSNLQEYQRGTDPQDPDSDRDGISDGEDHYPLNMLYRFDRDRDGMPETWEMEHGFDDNNTRDGGEDPDYDGARNYREFALGTDPHNEDSDFDGVRDSEDKWPVDPSRARDDDFDGMPNAWEESHGLNAFDPSDAVWDLDGDGLANLQEYDAGSRPAIADTDGDAVLDGLDVWPTDGRYYKDKDSDGLPDSYEMVSGFLSDTDPLDAREDFDGDGLTNLQEFLAGSDPAVMDSDGDGIVDGDDFAPADSRYRLDADGDGLPNEWELANGLNQFDARDASDSYFGDSDGLTPLREFALGTDPRNDDSDGDYADDRMDRYPLNSLYFLDSDRDSMPDSWESSYGFDYYSALDGNDDPDGDGISNRYEFAAGSNPLVDELRDSDGDSMPDYWESLYGLDPQAADADGDADGDGLSNLQEFQAGTYADNPDTDGDQLPDGFEVTYGFDPVLDNGAQNSDPDNDGLDTGAEAAVGTSPLDADSDGDGVIDGTDAFPLDGNESLDTDNDGTGNNADPDDDNDEMPDTWEQQYGLDPLNAADAQGDLDGDELTNHEEFIRGTDPTNVLDPGNPFLHTEVLPSVTTDTWMTVTLGHSYQQPVVVTTPLYGFDTPPVVVRIRNASANRFDIMLQRVDGASDPVSLPVHYMVVEAGTYNQTQHGITMEAALYQSTITDHKKSWSAESVSLLNTYTSPVVFGQVMSANDSNWSVFWSRGASRDQVASTADIRIGKHVGEDSLHTRVQETLGYIVIESGSGSVNGRDYVVGLGDDSVKGFDNGKYNYALNGLASPATTILTQAAMDGVDGSWAVLRDSTTATAITLSVDEDQISQAERSHTTEQVGYWVFQ</sequence>
<keyword evidence="3" id="KW-0732">Signal</keyword>
<evidence type="ECO:0000256" key="5">
    <source>
        <dbReference type="SAM" id="MobiDB-lite"/>
    </source>
</evidence>
<gene>
    <name evidence="6" type="ORF">SAMN05216562_1613</name>
</gene>
<dbReference type="PANTHER" id="PTHR37467:SF1">
    <property type="entry name" value="EXPORTED CALCIUM-BINDING GLYCOPROTEIN"/>
    <property type="match status" value="1"/>
</dbReference>
<dbReference type="GO" id="GO:0005509">
    <property type="term" value="F:calcium ion binding"/>
    <property type="evidence" value="ECO:0007669"/>
    <property type="project" value="InterPro"/>
</dbReference>
<evidence type="ECO:0000313" key="7">
    <source>
        <dbReference type="Proteomes" id="UP000198658"/>
    </source>
</evidence>
<accession>A0A1H3XKP7</accession>
<dbReference type="STRING" id="658218.SAMN05216562_1613"/>
<dbReference type="SUPFAM" id="SSF103647">
    <property type="entry name" value="TSP type-3 repeat"/>
    <property type="match status" value="1"/>
</dbReference>
<feature type="compositionally biased region" description="Acidic residues" evidence="5">
    <location>
        <begin position="12"/>
        <end position="22"/>
    </location>
</feature>
<evidence type="ECO:0000256" key="1">
    <source>
        <dbReference type="ARBA" id="ARBA00004613"/>
    </source>
</evidence>
<dbReference type="Proteomes" id="UP000198658">
    <property type="component" value="Unassembled WGS sequence"/>
</dbReference>
<feature type="compositionally biased region" description="Basic and acidic residues" evidence="5">
    <location>
        <begin position="183"/>
        <end position="211"/>
    </location>
</feature>
<evidence type="ECO:0000256" key="2">
    <source>
        <dbReference type="ARBA" id="ARBA00022525"/>
    </source>
</evidence>
<feature type="compositionally biased region" description="Basic and acidic residues" evidence="5">
    <location>
        <begin position="152"/>
        <end position="165"/>
    </location>
</feature>
<feature type="compositionally biased region" description="Basic and acidic residues" evidence="5">
    <location>
        <begin position="28"/>
        <end position="37"/>
    </location>
</feature>
<dbReference type="InterPro" id="IPR018247">
    <property type="entry name" value="EF_Hand_1_Ca_BS"/>
</dbReference>
<feature type="compositionally biased region" description="Polar residues" evidence="5">
    <location>
        <begin position="66"/>
        <end position="79"/>
    </location>
</feature>
<keyword evidence="2" id="KW-0964">Secreted</keyword>
<protein>
    <recommendedName>
        <fullName evidence="8">Thrombospondin type 3 repeat-containing protein</fullName>
    </recommendedName>
</protein>
<dbReference type="AlphaFoldDB" id="A0A1H3XKP7"/>
<name>A0A1H3XKP7_9GAMM</name>